<feature type="region of interest" description="Disordered" evidence="6">
    <location>
        <begin position="3639"/>
        <end position="3659"/>
    </location>
</feature>
<evidence type="ECO:0000256" key="5">
    <source>
        <dbReference type="ARBA" id="ARBA00029454"/>
    </source>
</evidence>
<dbReference type="InterPro" id="IPR010071">
    <property type="entry name" value="AA_adenyl_dom"/>
</dbReference>
<feature type="non-terminal residue" evidence="8">
    <location>
        <position position="4741"/>
    </location>
</feature>
<evidence type="ECO:0000256" key="3">
    <source>
        <dbReference type="ARBA" id="ARBA00022553"/>
    </source>
</evidence>
<dbReference type="PROSITE" id="PS00455">
    <property type="entry name" value="AMP_BINDING"/>
    <property type="match status" value="1"/>
</dbReference>
<dbReference type="Gene3D" id="3.30.559.10">
    <property type="entry name" value="Chloramphenicol acetyltransferase-like domain"/>
    <property type="match status" value="6"/>
</dbReference>
<dbReference type="InterPro" id="IPR025110">
    <property type="entry name" value="AMP-bd_C"/>
</dbReference>
<name>A0A3E2H8Z9_SCYLI</name>
<feature type="domain" description="Carrier" evidence="7">
    <location>
        <begin position="4193"/>
        <end position="4266"/>
    </location>
</feature>
<feature type="region of interest" description="Disordered" evidence="6">
    <location>
        <begin position="531"/>
        <end position="552"/>
    </location>
</feature>
<dbReference type="InterPro" id="IPR020806">
    <property type="entry name" value="PKS_PP-bd"/>
</dbReference>
<dbReference type="InterPro" id="IPR023213">
    <property type="entry name" value="CAT-like_dom_sf"/>
</dbReference>
<comment type="caution">
    <text evidence="8">The sequence shown here is derived from an EMBL/GenBank/DDBJ whole genome shotgun (WGS) entry which is preliminary data.</text>
</comment>
<keyword evidence="9" id="KW-1185">Reference proteome</keyword>
<protein>
    <recommendedName>
        <fullName evidence="7">Carrier domain-containing protein</fullName>
    </recommendedName>
</protein>
<evidence type="ECO:0000256" key="6">
    <source>
        <dbReference type="SAM" id="MobiDB-lite"/>
    </source>
</evidence>
<dbReference type="PANTHER" id="PTHR45527">
    <property type="entry name" value="NONRIBOSOMAL PEPTIDE SYNTHETASE"/>
    <property type="match status" value="1"/>
</dbReference>
<dbReference type="SUPFAM" id="SSF47336">
    <property type="entry name" value="ACP-like"/>
    <property type="match status" value="5"/>
</dbReference>
<dbReference type="FunFam" id="3.40.50.12780:FF:000024">
    <property type="entry name" value="Nonribosomal siderophore peptide synthase SidC"/>
    <property type="match status" value="2"/>
</dbReference>
<evidence type="ECO:0000313" key="8">
    <source>
        <dbReference type="EMBL" id="RFU29864.1"/>
    </source>
</evidence>
<dbReference type="Gene3D" id="3.30.559.30">
    <property type="entry name" value="Nonribosomal peptide synthetase, condensation domain"/>
    <property type="match status" value="6"/>
</dbReference>
<reference evidence="8 9" key="1">
    <citation type="submission" date="2018-05" db="EMBL/GenBank/DDBJ databases">
        <title>Draft genome sequence of Scytalidium lignicola DSM 105466, a ubiquitous saprotrophic fungus.</title>
        <authorList>
            <person name="Buettner E."/>
            <person name="Gebauer A.M."/>
            <person name="Hofrichter M."/>
            <person name="Liers C."/>
            <person name="Kellner H."/>
        </authorList>
    </citation>
    <scope>NUCLEOTIDE SEQUENCE [LARGE SCALE GENOMIC DNA]</scope>
    <source>
        <strain evidence="8 9">DSM 105466</strain>
    </source>
</reference>
<accession>A0A3E2H8Z9</accession>
<dbReference type="InterPro" id="IPR000873">
    <property type="entry name" value="AMP-dep_synth/lig_dom"/>
</dbReference>
<keyword evidence="2" id="KW-0596">Phosphopantetheine</keyword>
<dbReference type="Pfam" id="PF00668">
    <property type="entry name" value="Condensation"/>
    <property type="match status" value="6"/>
</dbReference>
<organism evidence="8 9">
    <name type="scientific">Scytalidium lignicola</name>
    <name type="common">Hyphomycete</name>
    <dbReference type="NCBI Taxonomy" id="5539"/>
    <lineage>
        <taxon>Eukaryota</taxon>
        <taxon>Fungi</taxon>
        <taxon>Dikarya</taxon>
        <taxon>Ascomycota</taxon>
        <taxon>Pezizomycotina</taxon>
        <taxon>Leotiomycetes</taxon>
        <taxon>Leotiomycetes incertae sedis</taxon>
        <taxon>Scytalidium</taxon>
    </lineage>
</organism>
<dbReference type="SMART" id="SM00823">
    <property type="entry name" value="PKS_PP"/>
    <property type="match status" value="4"/>
</dbReference>
<evidence type="ECO:0000256" key="2">
    <source>
        <dbReference type="ARBA" id="ARBA00022450"/>
    </source>
</evidence>
<gene>
    <name evidence="8" type="ORF">B7463_g6467</name>
</gene>
<feature type="domain" description="Carrier" evidence="7">
    <location>
        <begin position="3124"/>
        <end position="3201"/>
    </location>
</feature>
<dbReference type="InterPro" id="IPR045851">
    <property type="entry name" value="AMP-bd_C_sf"/>
</dbReference>
<feature type="domain" description="Carrier" evidence="7">
    <location>
        <begin position="3676"/>
        <end position="3752"/>
    </location>
</feature>
<dbReference type="Gene3D" id="1.10.1200.10">
    <property type="entry name" value="ACP-like"/>
    <property type="match status" value="5"/>
</dbReference>
<dbReference type="STRING" id="5539.A0A3E2H8Z9"/>
<dbReference type="GO" id="GO:0005737">
    <property type="term" value="C:cytoplasm"/>
    <property type="evidence" value="ECO:0007669"/>
    <property type="project" value="TreeGrafter"/>
</dbReference>
<dbReference type="InterPro" id="IPR042099">
    <property type="entry name" value="ANL_N_sf"/>
</dbReference>
<dbReference type="InterPro" id="IPR001242">
    <property type="entry name" value="Condensation_dom"/>
</dbReference>
<feature type="domain" description="Carrier" evidence="7">
    <location>
        <begin position="2133"/>
        <end position="2209"/>
    </location>
</feature>
<dbReference type="Pfam" id="PF13193">
    <property type="entry name" value="AMP-binding_C"/>
    <property type="match status" value="1"/>
</dbReference>
<proteinExistence type="inferred from homology"/>
<dbReference type="NCBIfam" id="TIGR01733">
    <property type="entry name" value="AA-adenyl-dom"/>
    <property type="match status" value="2"/>
</dbReference>
<dbReference type="Pfam" id="PF00550">
    <property type="entry name" value="PP-binding"/>
    <property type="match status" value="5"/>
</dbReference>
<dbReference type="NCBIfam" id="NF003417">
    <property type="entry name" value="PRK04813.1"/>
    <property type="match status" value="3"/>
</dbReference>
<evidence type="ECO:0000256" key="1">
    <source>
        <dbReference type="ARBA" id="ARBA00004924"/>
    </source>
</evidence>
<comment type="pathway">
    <text evidence="1">Siderophore biosynthesis.</text>
</comment>
<dbReference type="InterPro" id="IPR006162">
    <property type="entry name" value="Ppantetheine_attach_site"/>
</dbReference>
<dbReference type="Gene3D" id="3.40.50.12780">
    <property type="entry name" value="N-terminal domain of ligase-like"/>
    <property type="match status" value="3"/>
</dbReference>
<dbReference type="PROSITE" id="PS50075">
    <property type="entry name" value="CARRIER"/>
    <property type="match status" value="5"/>
</dbReference>
<evidence type="ECO:0000259" key="7">
    <source>
        <dbReference type="PROSITE" id="PS50075"/>
    </source>
</evidence>
<dbReference type="Proteomes" id="UP000258309">
    <property type="component" value="Unassembled WGS sequence"/>
</dbReference>
<keyword evidence="3" id="KW-0597">Phosphoprotein</keyword>
<dbReference type="PANTHER" id="PTHR45527:SF1">
    <property type="entry name" value="FATTY ACID SYNTHASE"/>
    <property type="match status" value="1"/>
</dbReference>
<dbReference type="Gene3D" id="3.30.300.30">
    <property type="match status" value="3"/>
</dbReference>
<dbReference type="CDD" id="cd19542">
    <property type="entry name" value="CT_NRPS-like"/>
    <property type="match status" value="2"/>
</dbReference>
<dbReference type="GO" id="GO:0031169">
    <property type="term" value="P:ferrichrome biosynthetic process"/>
    <property type="evidence" value="ECO:0007669"/>
    <property type="project" value="UniProtKB-ARBA"/>
</dbReference>
<evidence type="ECO:0000313" key="9">
    <source>
        <dbReference type="Proteomes" id="UP000258309"/>
    </source>
</evidence>
<dbReference type="FunFam" id="3.40.50.980:FF:000001">
    <property type="entry name" value="Non-ribosomal peptide synthetase"/>
    <property type="match status" value="1"/>
</dbReference>
<dbReference type="OrthoDB" id="416786at2759"/>
<feature type="non-terminal residue" evidence="8">
    <location>
        <position position="1"/>
    </location>
</feature>
<dbReference type="Pfam" id="PF00501">
    <property type="entry name" value="AMP-binding"/>
    <property type="match status" value="3"/>
</dbReference>
<dbReference type="FunFam" id="3.30.300.30:FF:000033">
    <property type="entry name" value="Nonribosomal siderophore peptide synthase SidC"/>
    <property type="match status" value="1"/>
</dbReference>
<dbReference type="OMA" id="HHIVTEG"/>
<keyword evidence="4" id="KW-0436">Ligase</keyword>
<dbReference type="CDD" id="cd05918">
    <property type="entry name" value="A_NRPS_SidN3_like"/>
    <property type="match status" value="1"/>
</dbReference>
<dbReference type="EMBL" id="NCSJ02000115">
    <property type="protein sequence ID" value="RFU29864.1"/>
    <property type="molecule type" value="Genomic_DNA"/>
</dbReference>
<dbReference type="GO" id="GO:0016874">
    <property type="term" value="F:ligase activity"/>
    <property type="evidence" value="ECO:0007669"/>
    <property type="project" value="UniProtKB-KW"/>
</dbReference>
<dbReference type="InterPro" id="IPR009081">
    <property type="entry name" value="PP-bd_ACP"/>
</dbReference>
<evidence type="ECO:0000256" key="4">
    <source>
        <dbReference type="ARBA" id="ARBA00022598"/>
    </source>
</evidence>
<dbReference type="FunFam" id="3.30.300.30:FF:000015">
    <property type="entry name" value="Nonribosomal peptide synthase SidD"/>
    <property type="match status" value="1"/>
</dbReference>
<sequence length="4741" mass="529147">MELGDEISRSHSLIQETAMADTLSILNSPPKILEGPRLLHKLIYWENHLSACAIDFSSGSRRERYTYQQVQACVLLLASKIKAVLAASSHNKRDRIIPVLVPQSPGLYISQLAILESGAAFCPINLDAPKDRIKFVIGDVAADIIITTAAFKEVVSWDNGPAVIIVDEFPSIPLDVDLSAAQPVSSIDPNLAYIMYTSGSSGTPKGVAVSHLAVSQSLTAHQRHIPQFKRFLQFASPSFDVSVFEIFFPLIRGCTLVGCDRTQLLNNLPGMINTLDVDAAELTPTVVGSLLQKRSAAPGLKLLLTIGEMLTTPIVEEFGGSDLKESMLYGMYGPTEAAIHCTIFPRMQSNCKASNIGIPLDTTSIFIAKAADNNEKLEFLPAGEVGELVLGGPQLAEGYLNRPEQNKAAFVQFEGGKYYRTGDKATVLPNGTIEIHGRMSAGQVKLRGQRVELGEIEEAVYKHPGIKTATAIVLGSVLIVFVLVDDNRILPEDVLNTSAAWLPKFMVPSEIVILKSFPYLPSGKVDKRKLQSDYEKQREVDRTESAENETATEKAVRESLQEFLGAFPSHIRLAAAGLESLTAIRVASKLRSASFNVTTIAVLQAVTLTSRPTSFSASVSNGTENIDSIMPCTPLQLAMLSETATDAKAYQNWVEIDLPKVQESATARVILSKLVESNPILRTGFTESQDKDGYVQIVRKIFPVSNIKEVDQLDYNPEIHKENWLEHPIRVQILKLDDRVRLLLHIHHALYDAWSLELILDDLNSLLLEQKLPERPSFGRVVDSYLDGTLDIDSWALKDYWRDHLQQLDIRQVPNFNTRKSIKQGLKVAELQTSILTADIEVTARRLYSSPQSLLQAAYAVILSSYLGSQDVCFGTVFSGRTLPIEGIEGIAGPCLATLPVRVDLSASGTLQELLQELNSINRKHLEHSTLPLRAIKSAAGVDPRQVLFDTLFVWQQTLHDPTHLREHVSLVNSVDNLEFNLTVEVTPGPENIYLKASYQESLFPESQIKVFLSQIEQLTQAILKKETLTYQDAYLHLEDNLLSMENKNPDIVLGNQTLASPVEDVAKVDPDRPAIDFAIDVSSGKSEIRRMSYSELNNRANQIGHFLLDLKVVPDDLVCICMEKSLDLYTCILSTAKIGVGYLPLTPDVPQERFERILVEAKVGIVLMDSTSKTRLRVPESVKAVRVDEITLDSFSCNNISSKSSLDNIAYCVFTSGSTGNPKGVLVNQRNIVNNLDVLEKIYPASPLSRFLQQCSQGFDVSVFEIFFTWRIGACLCTAVKDVLFRDIESAIRELDITHLSMTPTVAALVNPENVPKVQFLVTAGEALTQKVFNAWAGKGLYQGYGPSETTNICTLNGKVSLDDFVNNIGRPFQNTSAFVISSGPDFVPLPRGAEGELCFGGSQVYQGYVDSSQNIGKIIDHHKYGRLYRSGDFGRMMPDGSLTFTGRKDDQVKIRGQRVELGEIDNVMLGSNEVEDCITMIIGADDSSQRLVCFWKPILEESERLQCLAPDTVKIGEFYRALESAVPAYMIPSSLIPISTIPFTSQGKIDKRLLEKQYVSLDQNYLDQVGHALITFSDHAWTSLEKVIASTLTKLVKVPLEEIGPGTSFFSFGIDSISAIPFSKLLTQATAHQVKISDVLKYPTIVRLAEQLSSSDGDTGDSGPVTRQESHFEFPEDFTKSVLSKFNNADSDVETILPCTPLQEAMLSAAESSSPGSYSNHVVFDPVGSIEKLEWCWKEMARRHEILRTSFIQTDLPRYAYVQVILAKYDLKIGSIDGQSKDINQILREIEVHFNNNVYTPPYRLNFLHTSEHTKLLVSMHHALYDGVALTTLYDEVERLYRGQVLPPPVSFVPFIEYITSTDTQKCDNFWDNTLHDCSETLIQTSFQSRKETSRNTLFSTKLISPLNWIEDQIKKYSTSLLAVCQTSWAAVLSEHLHQDDICFGNVVNGRSVGIEGIERLVAPCFNTIPVRLKDTSKLSYLESFRSLQSYNADYLPFQFTPLRRILARTIHDGPHLFDTLFLLQQPAIQLDPSIWSITHEEGIIAFPLVCEVVPDPHGNKVEILFHSYGGVINTEDISNLADEFMKHLQTALENPRRQILPQAIKDLILEKQILQYSVKSEGSHIVKSVATMTAEQLKLRDVISAFTDTPVDKIGPDVTIFRLGLDSISVVQAAYRLRDQGYNILASDILENPSISQLDLFLKKNQDISKAEPIEYDFKAFDKKFRDVICKNNNIDTERVQCVRPCTAVQEGMLAQTLHSDGEEYMNSIYMRLFSSISIPKLKAGWELVIKDHEMLRTGFTPTGDPDHPFAMVTYSEDKFLLPWFEGSYSLPTLFERLIQAPWALLITPMEDELVIKFEAHHAIYDAQSIQMILSDVADAYNSKNRPIPLPINTLLGPILISANEDPNAQTLFWQKDENKIIVNKFPNLRPLHSSSKGVLVREILSTASTSELDDICRQQGVTMQAAGQAAWARLLAAYTGESDTTFGVTLSGRSITEYSDRVCFPSIVTLPVREYAVSLEMQPTDTGKLMLRLTFREDIIPSEHSELLLEQYNLLLLDLLQNPQAQCSLAPKADDALISITPAKYSELNSPVKLLHEFVESGARQWPDRIALEFATSWTAENVNSQTWTYRELDSTGNKVANLLIDQGILPGDMVAICFDKCPEASFAIIGILKAGCSYVALDPTAPAERLNFITEDSGAKLILTAGIAAKNVKSYFQESINLSIPKILECHSSDPPRPSREIRDSDTSYCLYTSGTTGTPKGCLLSHENAVQAMLAFQTLFAGHWDKDSKWLQFASFHFDVSVLEQFWSWSVGIRVVSAPRDLIFEDIAASISALGVTHIDLTPSLARLLHPDDVPSLHKGVFITGGEQLKQEILDVWGKYACIYNGYGPTEATIGVTMYPRVPNNGKPSNIGPQFLNVGSFVLKPGTELPVLRGGVGELCVSGKLVGIGYLNRPKLSADRFPVLGSFKERVYRTGDLVRILHDSSFIFLGRADDQVKLRGQRLELSEINEVIKRSRQDIEEVVTLVLKHTTQQKEQLVSFFVSSITADQQELPHIISSMRDACKSRLPGYMVPTHFIPIKKLPLNPNNKADTKQLAAMFNNLQIDDLQKLSRPSQSDGQWPQNYKELLDTIAALLKVEVAQLHKDSNIFELGLDSISVIGFAASLQRKGVRNAKPSVIMQNPALGQLIGLLSKDKLTDHANEDSYIASTQVIKSFSYKHLPSISKELGMEVEDIETITPCTPMQEGMIYRFLESEYPLYFNKFSFQLDTAVDTDKLLEAWRKVVAQLPILRTKFIVTDDGYAQVVIRTMRIVWEDLYFDHDASNKNLSLKFPFSTSLKFSSSERFMNLQIFHGLYDANSLTMILKHVIEEYRGVSNVDYGPSFTKSLAYGPLALRPEAKDFWTKHLKSWVDDSLPVRYKNAADVIVTRELQNITGLEDRRTTFGVTYQAIVMAAWVSVLEEMKPSNLTLGLIVSGRTIDFEGADKVAGPLFNTIPFHISVETRTTWQSLVQKCHDFNIQSQPYQHTPLKDIQKWGPAKKTRKPLFDNLFVFQRSFSDEDSFANDIWVPLDDSATADYPLAFEAALSHDLKTLRLSVVAQGSVITHDESSHLLEQMELVLQKIIEDPMSYTPQTRNISNQENDRSPSLTTHKLTNGETKNDILCSDDRRSFQLLENIQQLRQDIAILAKVSEDDIHEDSSIFELGLDSIDVIKLSGRVRKRGIQLPVSQIIQCQTIINMARRMVRDDHLSQVPSNNAITEITTQLTSYLRDQGQLPTQFQAVLPATPLQQSMIKEMLQSKYERYFNMEALRVSDSVNIARLESAMEQVIAASPILRTSFVEVNDPQIPYAFAQVYYISHKGSNYIVIAVAHALYDGRSLRLLHEDIYRAYNGTLHPRPEPINFLGTILNSTTEEAKKFWKTTLLSLPPARLPRKQDIQDMHRVFRSERASRVPLQAIESLSKSLGISMQTISQTCFVFVLSYLMKQLDVVFGSVLSCRDSEEANEVMFPLMNTVAVRAVLHGTVTDMLRFMQGQGDSARQYQHFPLGMAQSFGLAGRNAQAAKGQVLFDTLFIYQGRQYLAEQEPLYQSKYGSSDVEFPLCVEMEISTTKTPLWTIACKSSIQSADESDRLIDMLDSVLEKITSDTQAQTFVHEDDGISVCGLPKFKINSEPESTVEPPTQSNKVEWSDEELIIRKALHELSGFSEDIIEKDTTIFQLGLDSILVLKLAALLKSRGIKLKVSEILRDLTIFSMSQTLHQITPNGEEPIDIDSTLAAAIASVGAPAASIKVDDGIGKIRYIMPVTPGQQYTIRRWQASGRVMFYPTFSYRVSTGLIDKQKLESCWNSLRANHDILRTGFIEIGTTLVQVVFDDPPNPINLGSSNKSLHNNKDLRWPPLQLSVGEEGGYSVLKLTIHHALYDGVSMPNIIYQLQSLYLGNKLVLSSPSLRNFIAHSWVAAQQTAATTSYTNGSAEITATQQSWRDYLNGAVKYQAISPSQSHKRTEVFRPSLQIPPLKDLAQRADVSVDALILAAIAILYAKKLNNDLLDRDSSQIILGIYFANRAPFGEDLSELMAPTFNLLPLLVKDPLNRNIAEVAKDIQDDIRKISSAVMACASLDQIYRWTGVRVNFFVNILKDTSLNPEAVDRQGTENGDVPDEALFEAVQDFKEMSETIEDHPDTDMVSPANGSCDAYLPSLDVEIKYSENTADLGFFGPDDMISIPDAEEMIQRFVNIWI</sequence>
<dbReference type="InterPro" id="IPR020845">
    <property type="entry name" value="AMP-binding_CS"/>
</dbReference>
<dbReference type="SUPFAM" id="SSF56801">
    <property type="entry name" value="Acetyl-CoA synthetase-like"/>
    <property type="match status" value="3"/>
</dbReference>
<dbReference type="SUPFAM" id="SSF52777">
    <property type="entry name" value="CoA-dependent acyltransferases"/>
    <property type="match status" value="12"/>
</dbReference>
<dbReference type="PROSITE" id="PS00012">
    <property type="entry name" value="PHOSPHOPANTETHEINE"/>
    <property type="match status" value="2"/>
</dbReference>
<comment type="similarity">
    <text evidence="5">Belongs to the NRP synthetase family.</text>
</comment>
<dbReference type="GO" id="GO:0010106">
    <property type="term" value="P:cellular response to iron ion starvation"/>
    <property type="evidence" value="ECO:0007669"/>
    <property type="project" value="UniProtKB-ARBA"/>
</dbReference>
<dbReference type="GO" id="GO:0031177">
    <property type="term" value="F:phosphopantetheine binding"/>
    <property type="evidence" value="ECO:0007669"/>
    <property type="project" value="InterPro"/>
</dbReference>
<dbReference type="InterPro" id="IPR036736">
    <property type="entry name" value="ACP-like_sf"/>
</dbReference>
<dbReference type="GO" id="GO:0043041">
    <property type="term" value="P:amino acid activation for nonribosomal peptide biosynthetic process"/>
    <property type="evidence" value="ECO:0007669"/>
    <property type="project" value="TreeGrafter"/>
</dbReference>
<feature type="domain" description="Carrier" evidence="7">
    <location>
        <begin position="1581"/>
        <end position="1658"/>
    </location>
</feature>